<evidence type="ECO:0000256" key="2">
    <source>
        <dbReference type="ARBA" id="ARBA00021572"/>
    </source>
</evidence>
<dbReference type="InterPro" id="IPR037523">
    <property type="entry name" value="VOC_core"/>
</dbReference>
<dbReference type="Proteomes" id="UP000766336">
    <property type="component" value="Unassembled WGS sequence"/>
</dbReference>
<proteinExistence type="inferred from homology"/>
<accession>A0ABS5Q753</accession>
<comment type="similarity">
    <text evidence="1">Belongs to the bleomycin resistance protein family.</text>
</comment>
<dbReference type="Gene3D" id="3.10.180.10">
    <property type="entry name" value="2,3-Dihydroxybiphenyl 1,2-Dioxygenase, domain 1"/>
    <property type="match status" value="1"/>
</dbReference>
<evidence type="ECO:0000256" key="3">
    <source>
        <dbReference type="ARBA" id="ARBA00023251"/>
    </source>
</evidence>
<feature type="domain" description="VOC" evidence="4">
    <location>
        <begin position="1"/>
        <end position="108"/>
    </location>
</feature>
<evidence type="ECO:0000259" key="4">
    <source>
        <dbReference type="PROSITE" id="PS51819"/>
    </source>
</evidence>
<evidence type="ECO:0000256" key="1">
    <source>
        <dbReference type="ARBA" id="ARBA00011051"/>
    </source>
</evidence>
<evidence type="ECO:0000313" key="6">
    <source>
        <dbReference type="Proteomes" id="UP000766336"/>
    </source>
</evidence>
<dbReference type="InterPro" id="IPR029068">
    <property type="entry name" value="Glyas_Bleomycin-R_OHBP_Dase"/>
</dbReference>
<gene>
    <name evidence="5" type="ORF">KHU32_00855</name>
</gene>
<organism evidence="5 6">
    <name type="scientific">Roseococcus pinisoli</name>
    <dbReference type="NCBI Taxonomy" id="2835040"/>
    <lineage>
        <taxon>Bacteria</taxon>
        <taxon>Pseudomonadati</taxon>
        <taxon>Pseudomonadota</taxon>
        <taxon>Alphaproteobacteria</taxon>
        <taxon>Acetobacterales</taxon>
        <taxon>Roseomonadaceae</taxon>
        <taxon>Roseococcus</taxon>
    </lineage>
</organism>
<comment type="caution">
    <text evidence="5">The sequence shown here is derived from an EMBL/GenBank/DDBJ whole genome shotgun (WGS) entry which is preliminary data.</text>
</comment>
<name>A0ABS5Q753_9PROT</name>
<dbReference type="SUPFAM" id="SSF54593">
    <property type="entry name" value="Glyoxalase/Bleomycin resistance protein/Dihydroxybiphenyl dioxygenase"/>
    <property type="match status" value="1"/>
</dbReference>
<dbReference type="Pfam" id="PF19581">
    <property type="entry name" value="Glyoxalase_7"/>
    <property type="match status" value="1"/>
</dbReference>
<keyword evidence="3" id="KW-0046">Antibiotic resistance</keyword>
<sequence>MFDVPKAREFYLDFLGFAWDWEHRFSENAPLYAQVSRGGAVLHLSEHHGDASPGAAVRIQVADAAALQQELLAKNHRFARPGLEKAPWGEQSVTVTDPFHNRLVFFTPDEGGS</sequence>
<dbReference type="InterPro" id="IPR000335">
    <property type="entry name" value="Bleomycin-R"/>
</dbReference>
<dbReference type="EMBL" id="JAHCDA010000001">
    <property type="protein sequence ID" value="MBS7809464.1"/>
    <property type="molecule type" value="Genomic_DNA"/>
</dbReference>
<dbReference type="PROSITE" id="PS51819">
    <property type="entry name" value="VOC"/>
    <property type="match status" value="1"/>
</dbReference>
<reference evidence="5 6" key="1">
    <citation type="submission" date="2021-05" db="EMBL/GenBank/DDBJ databases">
        <title>Roseococcus sp. XZZS9, whole genome shotgun sequencing project.</title>
        <authorList>
            <person name="Zhao G."/>
            <person name="Shen L."/>
        </authorList>
    </citation>
    <scope>NUCLEOTIDE SEQUENCE [LARGE SCALE GENOMIC DNA]</scope>
    <source>
        <strain evidence="5 6">XZZS9</strain>
    </source>
</reference>
<keyword evidence="6" id="KW-1185">Reference proteome</keyword>
<protein>
    <recommendedName>
        <fullName evidence="2">Bleomycin resistance protein</fullName>
    </recommendedName>
</protein>
<evidence type="ECO:0000313" key="5">
    <source>
        <dbReference type="EMBL" id="MBS7809464.1"/>
    </source>
</evidence>